<dbReference type="AlphaFoldDB" id="A0A286NTW8"/>
<evidence type="ECO:0000313" key="2">
    <source>
        <dbReference type="Proteomes" id="UP000242855"/>
    </source>
</evidence>
<protein>
    <submittedName>
        <fullName evidence="1">Uncharacterized protein</fullName>
    </submittedName>
</protein>
<dbReference type="GeneID" id="96780630"/>
<dbReference type="Proteomes" id="UP000242855">
    <property type="component" value="Chromosome"/>
</dbReference>
<reference evidence="1 2" key="1">
    <citation type="journal article" date="2017" name="Genome Announc.">
        <title>Twelve Complete Reference Genomes of Clinical Isolates in the Capnocytophaga Genus.</title>
        <authorList>
            <person name="Villarma A."/>
            <person name="Gulvik C.A."/>
            <person name="Rowe L.A."/>
            <person name="Sheth M."/>
            <person name="Juieng P."/>
            <person name="Nicholson A.C."/>
            <person name="Loparev V.N."/>
            <person name="McQuiston J.R."/>
        </authorList>
    </citation>
    <scope>NUCLEOTIDE SEQUENCE [LARGE SCALE GENOMIC DNA]</scope>
    <source>
        <strain evidence="1 2">G7591</strain>
    </source>
</reference>
<sequence>MIDLLAFCKSGEFENIKLGQTKEWILANFTEPDSIWDNQYGQSIWTYGDIEFHFDNEELIFIFSDNFSRKALSTGENLEINPWIFEKPKTLKLKKVMEILNTENIDFIKQTTSISIILKLKSGVEFTFENEKDIPNLNPNQYILSAFCLKI</sequence>
<proteinExistence type="predicted"/>
<organism evidence="1 2">
    <name type="scientific">Capnocytophaga cynodegmi</name>
    <dbReference type="NCBI Taxonomy" id="28189"/>
    <lineage>
        <taxon>Bacteria</taxon>
        <taxon>Pseudomonadati</taxon>
        <taxon>Bacteroidota</taxon>
        <taxon>Flavobacteriia</taxon>
        <taxon>Flavobacteriales</taxon>
        <taxon>Flavobacteriaceae</taxon>
        <taxon>Capnocytophaga</taxon>
    </lineage>
</organism>
<accession>A0A286NTW8</accession>
<dbReference type="RefSeq" id="WP_098028318.1">
    <property type="nucleotide sequence ID" value="NZ_CP022378.1"/>
</dbReference>
<dbReference type="EMBL" id="CP022378">
    <property type="protein sequence ID" value="ATA67569.1"/>
    <property type="molecule type" value="Genomic_DNA"/>
</dbReference>
<dbReference type="KEGG" id="ccyn:CGC48_02330"/>
<evidence type="ECO:0000313" key="1">
    <source>
        <dbReference type="EMBL" id="ATA67569.1"/>
    </source>
</evidence>
<gene>
    <name evidence="1" type="ORF">CGC48_02330</name>
</gene>
<name>A0A286NTW8_9FLAO</name>